<dbReference type="EMBL" id="VSSQ01039933">
    <property type="protein sequence ID" value="MPM93081.1"/>
    <property type="molecule type" value="Genomic_DNA"/>
</dbReference>
<protein>
    <submittedName>
        <fullName evidence="1">Uncharacterized protein</fullName>
    </submittedName>
</protein>
<name>A0A645DUS8_9ZZZZ</name>
<proteinExistence type="predicted"/>
<sequence length="180" mass="19357">MRGRDRAQRRQPLIADLGAHRQCLGRVVAAGEDRRRPRRCALGQSIQVDLHSGGQLSTSRRFGHQCGDRCPAAILDGLQTGAQHLGIQGRLGAEIAVEQRFGRLRLPGDLGHRDLFVGFGREGIGRSGQDVALAGRRIKTAARVAICPTHGDIVGLSELISLEGRAATRQPVRDLRGGAP</sequence>
<comment type="caution">
    <text evidence="1">The sequence shown here is derived from an EMBL/GenBank/DDBJ whole genome shotgun (WGS) entry which is preliminary data.</text>
</comment>
<organism evidence="1">
    <name type="scientific">bioreactor metagenome</name>
    <dbReference type="NCBI Taxonomy" id="1076179"/>
    <lineage>
        <taxon>unclassified sequences</taxon>
        <taxon>metagenomes</taxon>
        <taxon>ecological metagenomes</taxon>
    </lineage>
</organism>
<reference evidence="1" key="1">
    <citation type="submission" date="2019-08" db="EMBL/GenBank/DDBJ databases">
        <authorList>
            <person name="Kucharzyk K."/>
            <person name="Murdoch R.W."/>
            <person name="Higgins S."/>
            <person name="Loffler F."/>
        </authorList>
    </citation>
    <scope>NUCLEOTIDE SEQUENCE</scope>
</reference>
<accession>A0A645DUS8</accession>
<evidence type="ECO:0000313" key="1">
    <source>
        <dbReference type="EMBL" id="MPM93081.1"/>
    </source>
</evidence>
<gene>
    <name evidence="1" type="ORF">SDC9_140217</name>
</gene>
<dbReference type="AlphaFoldDB" id="A0A645DUS8"/>